<dbReference type="GO" id="GO:0015629">
    <property type="term" value="C:actin cytoskeleton"/>
    <property type="evidence" value="ECO:0007669"/>
    <property type="project" value="TreeGrafter"/>
</dbReference>
<feature type="compositionally biased region" description="Basic and acidic residues" evidence="13">
    <location>
        <begin position="1680"/>
        <end position="1694"/>
    </location>
</feature>
<evidence type="ECO:0000256" key="6">
    <source>
        <dbReference type="ARBA" id="ARBA00022902"/>
    </source>
</evidence>
<dbReference type="PROSITE" id="PS50106">
    <property type="entry name" value="PDZ"/>
    <property type="match status" value="1"/>
</dbReference>
<dbReference type="Proteomes" id="UP000008237">
    <property type="component" value="Unassembled WGS sequence"/>
</dbReference>
<feature type="compositionally biased region" description="Low complexity" evidence="13">
    <location>
        <begin position="103"/>
        <end position="119"/>
    </location>
</feature>
<feature type="region of interest" description="Disordered" evidence="13">
    <location>
        <begin position="1708"/>
        <end position="1799"/>
    </location>
</feature>
<dbReference type="GO" id="GO:0007015">
    <property type="term" value="P:actin filament organization"/>
    <property type="evidence" value="ECO:0007669"/>
    <property type="project" value="TreeGrafter"/>
</dbReference>
<dbReference type="Pfam" id="PF07647">
    <property type="entry name" value="SAM_2"/>
    <property type="match status" value="1"/>
</dbReference>
<dbReference type="PROSITE" id="PS50105">
    <property type="entry name" value="SAM_DOMAIN"/>
    <property type="match status" value="1"/>
</dbReference>
<feature type="region of interest" description="Disordered" evidence="13">
    <location>
        <begin position="172"/>
        <end position="315"/>
    </location>
</feature>
<dbReference type="STRING" id="610380.E2B7T8"/>
<dbReference type="PANTHER" id="PTHR16154">
    <property type="entry name" value="NEURABIN"/>
    <property type="match status" value="1"/>
</dbReference>
<keyword evidence="5" id="KW-0221">Differentiation</keyword>
<evidence type="ECO:0000256" key="12">
    <source>
        <dbReference type="SAM" id="Coils"/>
    </source>
</evidence>
<feature type="compositionally biased region" description="Basic and acidic residues" evidence="13">
    <location>
        <begin position="79"/>
        <end position="93"/>
    </location>
</feature>
<evidence type="ECO:0000256" key="2">
    <source>
        <dbReference type="ARBA" id="ARBA00022473"/>
    </source>
</evidence>
<feature type="compositionally biased region" description="Basic and acidic residues" evidence="13">
    <location>
        <begin position="340"/>
        <end position="358"/>
    </location>
</feature>
<dbReference type="CDD" id="cd09512">
    <property type="entry name" value="SAM_Neurabin-like"/>
    <property type="match status" value="1"/>
</dbReference>
<feature type="region of interest" description="Disordered" evidence="13">
    <location>
        <begin position="1022"/>
        <end position="1051"/>
    </location>
</feature>
<feature type="coiled-coil region" evidence="12">
    <location>
        <begin position="1553"/>
        <end position="1630"/>
    </location>
</feature>
<reference evidence="16 17" key="1">
    <citation type="journal article" date="2010" name="Science">
        <title>Genomic comparison of the ants Camponotus floridanus and Harpegnathos saltator.</title>
        <authorList>
            <person name="Bonasio R."/>
            <person name="Zhang G."/>
            <person name="Ye C."/>
            <person name="Mutti N.S."/>
            <person name="Fang X."/>
            <person name="Qin N."/>
            <person name="Donahue G."/>
            <person name="Yang P."/>
            <person name="Li Q."/>
            <person name="Li C."/>
            <person name="Zhang P."/>
            <person name="Huang Z."/>
            <person name="Berger S.L."/>
            <person name="Reinberg D."/>
            <person name="Wang J."/>
            <person name="Liebig J."/>
        </authorList>
    </citation>
    <scope>NUCLEOTIDE SEQUENCE [LARGE SCALE GENOMIC DNA]</scope>
    <source>
        <strain evidence="16 17">R22 G/1</strain>
    </source>
</reference>
<dbReference type="Pfam" id="PF17817">
    <property type="entry name" value="PDZ_5"/>
    <property type="match status" value="1"/>
</dbReference>
<keyword evidence="2" id="KW-0217">Developmental protein</keyword>
<feature type="compositionally biased region" description="Polar residues" evidence="13">
    <location>
        <begin position="1867"/>
        <end position="1881"/>
    </location>
</feature>
<dbReference type="GO" id="GO:0005737">
    <property type="term" value="C:cytoplasm"/>
    <property type="evidence" value="ECO:0007669"/>
    <property type="project" value="TreeGrafter"/>
</dbReference>
<dbReference type="OrthoDB" id="62701at2759"/>
<dbReference type="InterPro" id="IPR001660">
    <property type="entry name" value="SAM"/>
</dbReference>
<evidence type="ECO:0000256" key="9">
    <source>
        <dbReference type="ARBA" id="ARBA00023203"/>
    </source>
</evidence>
<feature type="region of interest" description="Disordered" evidence="13">
    <location>
        <begin position="336"/>
        <end position="363"/>
    </location>
</feature>
<protein>
    <submittedName>
        <fullName evidence="16">Neurabin-1</fullName>
    </submittedName>
</protein>
<dbReference type="InterPro" id="IPR013761">
    <property type="entry name" value="SAM/pointed_sf"/>
</dbReference>
<feature type="compositionally biased region" description="Basic and acidic residues" evidence="13">
    <location>
        <begin position="173"/>
        <end position="205"/>
    </location>
</feature>
<feature type="domain" description="SAM" evidence="14">
    <location>
        <begin position="1984"/>
        <end position="2028"/>
    </location>
</feature>
<gene>
    <name evidence="16" type="ORF">EAI_08757</name>
</gene>
<keyword evidence="4" id="KW-0597">Phosphoprotein</keyword>
<dbReference type="FunFam" id="2.30.42.10:FF:000010">
    <property type="entry name" value="Neurabin-1 isoform 1"/>
    <property type="match status" value="1"/>
</dbReference>
<evidence type="ECO:0000256" key="10">
    <source>
        <dbReference type="ARBA" id="ARBA00023212"/>
    </source>
</evidence>
<feature type="coiled-coil region" evidence="12">
    <location>
        <begin position="1494"/>
        <end position="1521"/>
    </location>
</feature>
<feature type="compositionally biased region" description="Polar residues" evidence="13">
    <location>
        <begin position="249"/>
        <end position="262"/>
    </location>
</feature>
<dbReference type="InterPro" id="IPR040645">
    <property type="entry name" value="Neurabin-1/2_PDZ"/>
</dbReference>
<dbReference type="CDD" id="cd06790">
    <property type="entry name" value="PDZ_neurabin-like"/>
    <property type="match status" value="1"/>
</dbReference>
<feature type="compositionally biased region" description="Low complexity" evidence="13">
    <location>
        <begin position="1918"/>
        <end position="1946"/>
    </location>
</feature>
<feature type="compositionally biased region" description="Polar residues" evidence="13">
    <location>
        <begin position="1762"/>
        <end position="1778"/>
    </location>
</feature>
<feature type="region of interest" description="Disordered" evidence="13">
    <location>
        <begin position="1812"/>
        <end position="1839"/>
    </location>
</feature>
<feature type="region of interest" description="Disordered" evidence="13">
    <location>
        <begin position="1403"/>
        <end position="1484"/>
    </location>
</feature>
<evidence type="ECO:0000259" key="15">
    <source>
        <dbReference type="PROSITE" id="PS50106"/>
    </source>
</evidence>
<feature type="compositionally biased region" description="Basic and acidic residues" evidence="13">
    <location>
        <begin position="671"/>
        <end position="687"/>
    </location>
</feature>
<comment type="subcellular location">
    <subcellularLocation>
        <location evidence="1">Cytoplasm</location>
        <location evidence="1">Cytoskeleton</location>
    </subcellularLocation>
    <subcellularLocation>
        <location evidence="11">Synapse</location>
    </subcellularLocation>
</comment>
<keyword evidence="9" id="KW-0009">Actin-binding</keyword>
<feature type="compositionally biased region" description="Polar residues" evidence="13">
    <location>
        <begin position="1022"/>
        <end position="1049"/>
    </location>
</feature>
<evidence type="ECO:0000313" key="16">
    <source>
        <dbReference type="EMBL" id="EFN88231.1"/>
    </source>
</evidence>
<keyword evidence="7" id="KW-0770">Synapse</keyword>
<keyword evidence="17" id="KW-1185">Reference proteome</keyword>
<evidence type="ECO:0000256" key="11">
    <source>
        <dbReference type="ARBA" id="ARBA00034103"/>
    </source>
</evidence>
<evidence type="ECO:0000259" key="14">
    <source>
        <dbReference type="PROSITE" id="PS50105"/>
    </source>
</evidence>
<feature type="compositionally biased region" description="Polar residues" evidence="13">
    <location>
        <begin position="888"/>
        <end position="900"/>
    </location>
</feature>
<keyword evidence="10" id="KW-0206">Cytoskeleton</keyword>
<feature type="region of interest" description="Disordered" evidence="13">
    <location>
        <begin position="404"/>
        <end position="443"/>
    </location>
</feature>
<evidence type="ECO:0000256" key="1">
    <source>
        <dbReference type="ARBA" id="ARBA00004245"/>
    </source>
</evidence>
<feature type="compositionally biased region" description="Acidic residues" evidence="13">
    <location>
        <begin position="1748"/>
        <end position="1759"/>
    </location>
</feature>
<keyword evidence="6" id="KW-0524">Neurogenesis</keyword>
<feature type="region of interest" description="Disordered" evidence="13">
    <location>
        <begin position="2046"/>
        <end position="2071"/>
    </location>
</feature>
<feature type="region of interest" description="Disordered" evidence="13">
    <location>
        <begin position="79"/>
        <end position="136"/>
    </location>
</feature>
<dbReference type="GO" id="GO:0014069">
    <property type="term" value="C:postsynaptic density"/>
    <property type="evidence" value="ECO:0007669"/>
    <property type="project" value="TreeGrafter"/>
</dbReference>
<feature type="region of interest" description="Disordered" evidence="13">
    <location>
        <begin position="593"/>
        <end position="812"/>
    </location>
</feature>
<feature type="region of interest" description="Disordered" evidence="13">
    <location>
        <begin position="1907"/>
        <end position="1951"/>
    </location>
</feature>
<dbReference type="GO" id="GO:0030425">
    <property type="term" value="C:dendrite"/>
    <property type="evidence" value="ECO:0007669"/>
    <property type="project" value="TreeGrafter"/>
</dbReference>
<proteinExistence type="predicted"/>
<feature type="compositionally biased region" description="Low complexity" evidence="13">
    <location>
        <begin position="233"/>
        <end position="248"/>
    </location>
</feature>
<feature type="compositionally biased region" description="Basic and acidic residues" evidence="13">
    <location>
        <begin position="2046"/>
        <end position="2059"/>
    </location>
</feature>
<feature type="domain" description="PDZ" evidence="15">
    <location>
        <begin position="1295"/>
        <end position="1383"/>
    </location>
</feature>
<organism evidence="17">
    <name type="scientific">Harpegnathos saltator</name>
    <name type="common">Jerdon's jumping ant</name>
    <dbReference type="NCBI Taxonomy" id="610380"/>
    <lineage>
        <taxon>Eukaryota</taxon>
        <taxon>Metazoa</taxon>
        <taxon>Ecdysozoa</taxon>
        <taxon>Arthropoda</taxon>
        <taxon>Hexapoda</taxon>
        <taxon>Insecta</taxon>
        <taxon>Pterygota</taxon>
        <taxon>Neoptera</taxon>
        <taxon>Endopterygota</taxon>
        <taxon>Hymenoptera</taxon>
        <taxon>Apocrita</taxon>
        <taxon>Aculeata</taxon>
        <taxon>Formicoidea</taxon>
        <taxon>Formicidae</taxon>
        <taxon>Ponerinae</taxon>
        <taxon>Ponerini</taxon>
        <taxon>Harpegnathos</taxon>
    </lineage>
</organism>
<feature type="compositionally biased region" description="Basic and acidic residues" evidence="13">
    <location>
        <begin position="716"/>
        <end position="726"/>
    </location>
</feature>
<feature type="compositionally biased region" description="Polar residues" evidence="13">
    <location>
        <begin position="705"/>
        <end position="714"/>
    </location>
</feature>
<feature type="compositionally biased region" description="Basic and acidic residues" evidence="13">
    <location>
        <begin position="905"/>
        <end position="914"/>
    </location>
</feature>
<feature type="region of interest" description="Disordered" evidence="13">
    <location>
        <begin position="1088"/>
        <end position="1128"/>
    </location>
</feature>
<feature type="region of interest" description="Disordered" evidence="13">
    <location>
        <begin position="862"/>
        <end position="922"/>
    </location>
</feature>
<dbReference type="FunCoup" id="E2B7T8">
    <property type="interactions" value="120"/>
</dbReference>
<feature type="compositionally biased region" description="Low complexity" evidence="13">
    <location>
        <begin position="1428"/>
        <end position="1441"/>
    </location>
</feature>
<feature type="compositionally biased region" description="Polar residues" evidence="13">
    <location>
        <begin position="424"/>
        <end position="443"/>
    </location>
</feature>
<feature type="compositionally biased region" description="Low complexity" evidence="13">
    <location>
        <begin position="1162"/>
        <end position="1180"/>
    </location>
</feature>
<evidence type="ECO:0000256" key="3">
    <source>
        <dbReference type="ARBA" id="ARBA00022490"/>
    </source>
</evidence>
<feature type="region of interest" description="Disordered" evidence="13">
    <location>
        <begin position="1648"/>
        <end position="1694"/>
    </location>
</feature>
<feature type="region of interest" description="Disordered" evidence="13">
    <location>
        <begin position="1854"/>
        <end position="1881"/>
    </location>
</feature>
<evidence type="ECO:0000256" key="5">
    <source>
        <dbReference type="ARBA" id="ARBA00022782"/>
    </source>
</evidence>
<dbReference type="Pfam" id="PF00595">
    <property type="entry name" value="PDZ"/>
    <property type="match status" value="1"/>
</dbReference>
<feature type="compositionally biased region" description="Basic and acidic residues" evidence="13">
    <location>
        <begin position="627"/>
        <end position="645"/>
    </location>
</feature>
<feature type="compositionally biased region" description="Polar residues" evidence="13">
    <location>
        <begin position="1812"/>
        <end position="1834"/>
    </location>
</feature>
<evidence type="ECO:0000256" key="8">
    <source>
        <dbReference type="ARBA" id="ARBA00023054"/>
    </source>
</evidence>
<dbReference type="GO" id="GO:0051015">
    <property type="term" value="F:actin filament binding"/>
    <property type="evidence" value="ECO:0007669"/>
    <property type="project" value="TreeGrafter"/>
</dbReference>
<dbReference type="SMART" id="SM00454">
    <property type="entry name" value="SAM"/>
    <property type="match status" value="1"/>
</dbReference>
<dbReference type="EMBL" id="GL446209">
    <property type="protein sequence ID" value="EFN88231.1"/>
    <property type="molecule type" value="Genomic_DNA"/>
</dbReference>
<name>E2B7T8_HARSA</name>
<dbReference type="GO" id="GO:0019722">
    <property type="term" value="P:calcium-mediated signaling"/>
    <property type="evidence" value="ECO:0007669"/>
    <property type="project" value="TreeGrafter"/>
</dbReference>
<sequence length="2071" mass="226756">MATVEEKKRVGGSKVSAIANIFQSKPQLDNLGHRTNNILSDSFKEPAVPLKESPTQVTVVRTESHVARFNNARALFEKLGEENKSNRPVERVTKPNNLHGLRSRSSSANSGSGCTSPARSPRPRSPSPPGSREHLSTWSASVPALNTERHFENGHCNMPDQRRAAVTGLISGKIERTLGKENDRPERPEKPERRPNSKELIEKQRNWTSHFSKTRPSRYNSDPNRSLVQTSLNSQNATHNATQQQQSSVDTVHQSSSATSAANDIVSPARSASFCSARSPPPPLPPVRNSSAVGRRERPASIAALSPSDLPESPEYATIEKFDDISPTIPEYAVVQKTKKLQEGPKESQNDSGSEKIQDAAMPEYAVVQKNNSKSVSRSADGQKEVSKTVQNFKTSLATEVAPACKPIVSRSSESSKDVSKVSTAQNSKSSTTAEIAPTCKNTFPKSADVSKDILKGSATVEETASLKTIISRPMESPKETVDYSMEISRSPIATEMVAETKIAITKEYNDLPEQTKTSLMLHYELSSPIRSSTSMDSAQLTRRESDLLEAPEYLNCPPSPIHSPAKTSEWRNEWLAKNDEILKRTVDIRDLKASSREALEAEMIRGEVMTRPDPRPDWARPSANAKRKETTSDDKKTEVIRSPESELGLPSSVGTDSASSSMSSPSSPSKDSKEEKAEKEMSEKHQTGRNSYDLETEDQEKPATYQSCTSEMDSLSEKDQFKFNETDTTTVIRRSHVRLDLQAAGLGPRPPSVISSDQEYPPLEHKDIPVPSPYAKKVQSEDAVSPSNAECKTPTKVPSTEQAKHHSSNAVETIKINSVPVTEAISEAKVKPIGDGICQKTMSNAKNDQIKISVREKIAKNREEVSDKRSSFVEAENKIDNVEKMTHGSTNRGQETNDLGFTAKESKDEEKYSTEVSKSEINSNRKECIAVVNSVLLSKKESVEQPQTTWEQEKQKAELAKLRLSENYIQPSSPLPTSNILSQRQSCRKSNEYFASESSLIEDSDSSDTKTVVNSTEYAATEAQNNSAALETPSKANANHITPVTPDTMTPDEAENLLSSRILEKKIRQGSALLSDEEAQEIARLLSPTGADDAVGDGVSNDKDKEGQDRDRDDQDNTPDWLSDVLSAPDSSLINSATHDYSLTHRSRSDLTIDSLTESQVGSVTGSESGLLGSVSSLNDTHETNDDTETEHQDDYIPTPGKIVLVENGVHYFEDGHFWMEVAGIPESDDDDEDYPCSVSVKKTSKVSFDTGPMRVYSTHSVNEYDRRNEDVDPVAASAEYELEKRVEKMEVFPVELMKGPEGLGLSIIGMGVGADAGLEKLGIFVKTITEKGAAAREGRIQVNDQIVEVDGKSLVGVTQAYAASVLRNTSGLVRFVIGREKDPKNSEVAMLIKQSLQADREREQANAAKKLNFSDASPDGQRGSEDISIGSGMSGIPGSPVLSSCSEGEPPHSPIENYLSPSSRSRSPILSSSLPPHTTTTQNDVDSLRLLLQESQYKLAIADEEVENLKAKLVELENSGAGSEEYAAKLRESGLRLHESERALGTARQDLSTTREMLSQATAQNAALQQKYARARRAARELRTDIAARDEFYQQLLQEKDTEYNALVKSLKDRVITLEVELTETQRRFGLPVRLPYDNTTARIVTPQLSRRQLPPPPSSTSCQLSDTETSDLSSPDDGDKTATVERKLPLPLPVKEELDRAVPAHRLLDNSAGKSKAELASRGGLANRQLPKRSGGLSNSSSDYGLDESGDNTDDDSSSKLTSQDNSSRSPNDLTSKQSNLSSYSSTSSISSLKGKHIDPIHSTAIRQHSTISSQVRAMTEQSWPQSQKTLTGPPASLAEQLKQVLAEREKRLGGNDSSRESSGDFSDLNNPHNNDPTIVTHHLVEEIRQAVNEANQRVKKVSIPPSNLIGSGGAPWHHPGSSPSSLSSGGSVSPPAVDPSPSKAGSIADSSAVWLPAQLSDFGLGDKKSHFWQNAPVTDWSKEQVCQWLTGIGLERYSPQFLDSGINGSNLLRLESRELKALGIYGEAKAHLKRKLKELRAQADRERKERKEIERMRRKAEKAARKK</sequence>
<feature type="compositionally biased region" description="Polar residues" evidence="13">
    <location>
        <begin position="786"/>
        <end position="802"/>
    </location>
</feature>
<feature type="compositionally biased region" description="Low complexity" evidence="13">
    <location>
        <begin position="657"/>
        <end position="670"/>
    </location>
</feature>
<keyword evidence="3" id="KW-0963">Cytoplasm</keyword>
<feature type="compositionally biased region" description="Basic and acidic residues" evidence="13">
    <location>
        <begin position="862"/>
        <end position="887"/>
    </location>
</feature>
<evidence type="ECO:0000256" key="4">
    <source>
        <dbReference type="ARBA" id="ARBA00022553"/>
    </source>
</evidence>
<dbReference type="InParanoid" id="E2B7T8"/>
<evidence type="ECO:0000256" key="13">
    <source>
        <dbReference type="SAM" id="MobiDB-lite"/>
    </source>
</evidence>
<accession>E2B7T8</accession>
<evidence type="ECO:0000256" key="7">
    <source>
        <dbReference type="ARBA" id="ARBA00023018"/>
    </source>
</evidence>
<feature type="compositionally biased region" description="Basic and acidic residues" evidence="13">
    <location>
        <begin position="1101"/>
        <end position="1116"/>
    </location>
</feature>
<dbReference type="Gene3D" id="2.30.42.10">
    <property type="match status" value="1"/>
</dbReference>
<feature type="compositionally biased region" description="Low complexity" evidence="13">
    <location>
        <begin position="1779"/>
        <end position="1795"/>
    </location>
</feature>
<feature type="compositionally biased region" description="Basic and acidic residues" evidence="13">
    <location>
        <begin position="593"/>
        <end position="619"/>
    </location>
</feature>
<feature type="compositionally biased region" description="Basic and acidic residues" evidence="13">
    <location>
        <begin position="1181"/>
        <end position="1196"/>
    </location>
</feature>
<keyword evidence="8 12" id="KW-0175">Coiled coil</keyword>
<evidence type="ECO:0000313" key="17">
    <source>
        <dbReference type="Proteomes" id="UP000008237"/>
    </source>
</evidence>
<feature type="compositionally biased region" description="Basic and acidic residues" evidence="13">
    <location>
        <begin position="1854"/>
        <end position="1866"/>
    </location>
</feature>
<feature type="compositionally biased region" description="Polar residues" evidence="13">
    <location>
        <begin position="1665"/>
        <end position="1676"/>
    </location>
</feature>
<dbReference type="OMA" id="DTETEHQ"/>
<dbReference type="SUPFAM" id="SSF50156">
    <property type="entry name" value="PDZ domain-like"/>
    <property type="match status" value="1"/>
</dbReference>
<dbReference type="SMART" id="SM00228">
    <property type="entry name" value="PDZ"/>
    <property type="match status" value="1"/>
</dbReference>
<feature type="compositionally biased region" description="Low complexity" evidence="13">
    <location>
        <begin position="1461"/>
        <end position="1478"/>
    </location>
</feature>
<dbReference type="GO" id="GO:0031175">
    <property type="term" value="P:neuron projection development"/>
    <property type="evidence" value="ECO:0007669"/>
    <property type="project" value="TreeGrafter"/>
</dbReference>
<feature type="region of interest" description="Disordered" evidence="13">
    <location>
        <begin position="1161"/>
        <end position="1197"/>
    </location>
</feature>
<dbReference type="InterPro" id="IPR001478">
    <property type="entry name" value="PDZ"/>
</dbReference>
<dbReference type="SUPFAM" id="SSF47769">
    <property type="entry name" value="SAM/Pointed domain"/>
    <property type="match status" value="1"/>
</dbReference>
<feature type="compositionally biased region" description="Polar residues" evidence="13">
    <location>
        <begin position="217"/>
        <end position="232"/>
    </location>
</feature>
<dbReference type="PANTHER" id="PTHR16154:SF6">
    <property type="entry name" value="SPINOPHILIN, ISOFORM J"/>
    <property type="match status" value="1"/>
</dbReference>
<dbReference type="InterPro" id="IPR036034">
    <property type="entry name" value="PDZ_sf"/>
</dbReference>
<dbReference type="InterPro" id="IPR043446">
    <property type="entry name" value="Neurabin-like"/>
</dbReference>
<feature type="compositionally biased region" description="Basic residues" evidence="13">
    <location>
        <begin position="2060"/>
        <end position="2071"/>
    </location>
</feature>
<dbReference type="Gene3D" id="1.10.150.50">
    <property type="entry name" value="Transcription Factor, Ets-1"/>
    <property type="match status" value="1"/>
</dbReference>